<dbReference type="Pfam" id="PF07963">
    <property type="entry name" value="N_methyl"/>
    <property type="match status" value="1"/>
</dbReference>
<dbReference type="Proteomes" id="UP000315440">
    <property type="component" value="Unassembled WGS sequence"/>
</dbReference>
<dbReference type="PANTHER" id="PTHR30093:SF2">
    <property type="entry name" value="TYPE II SECRETION SYSTEM PROTEIN H"/>
    <property type="match status" value="1"/>
</dbReference>
<dbReference type="AlphaFoldDB" id="A0A5C5ZN29"/>
<evidence type="ECO:0008006" key="4">
    <source>
        <dbReference type="Google" id="ProtNLM"/>
    </source>
</evidence>
<comment type="caution">
    <text evidence="2">The sequence shown here is derived from an EMBL/GenBank/DDBJ whole genome shotgun (WGS) entry which is preliminary data.</text>
</comment>
<dbReference type="InterPro" id="IPR012902">
    <property type="entry name" value="N_methyl_site"/>
</dbReference>
<keyword evidence="1" id="KW-1133">Transmembrane helix</keyword>
<evidence type="ECO:0000313" key="2">
    <source>
        <dbReference type="EMBL" id="TWT88475.1"/>
    </source>
</evidence>
<organism evidence="2 3">
    <name type="scientific">Pseudobythopirellula maris</name>
    <dbReference type="NCBI Taxonomy" id="2527991"/>
    <lineage>
        <taxon>Bacteria</taxon>
        <taxon>Pseudomonadati</taxon>
        <taxon>Planctomycetota</taxon>
        <taxon>Planctomycetia</taxon>
        <taxon>Pirellulales</taxon>
        <taxon>Lacipirellulaceae</taxon>
        <taxon>Pseudobythopirellula</taxon>
    </lineage>
</organism>
<protein>
    <recommendedName>
        <fullName evidence="4">Major pilin subunit</fullName>
    </recommendedName>
</protein>
<accession>A0A5C5ZN29</accession>
<evidence type="ECO:0000256" key="1">
    <source>
        <dbReference type="SAM" id="Phobius"/>
    </source>
</evidence>
<dbReference type="EMBL" id="SJPQ01000002">
    <property type="protein sequence ID" value="TWT88475.1"/>
    <property type="molecule type" value="Genomic_DNA"/>
</dbReference>
<name>A0A5C5ZN29_9BACT</name>
<reference evidence="2 3" key="1">
    <citation type="submission" date="2019-02" db="EMBL/GenBank/DDBJ databases">
        <title>Deep-cultivation of Planctomycetes and their phenomic and genomic characterization uncovers novel biology.</title>
        <authorList>
            <person name="Wiegand S."/>
            <person name="Jogler M."/>
            <person name="Boedeker C."/>
            <person name="Pinto D."/>
            <person name="Vollmers J."/>
            <person name="Rivas-Marin E."/>
            <person name="Kohn T."/>
            <person name="Peeters S.H."/>
            <person name="Heuer A."/>
            <person name="Rast P."/>
            <person name="Oberbeckmann S."/>
            <person name="Bunk B."/>
            <person name="Jeske O."/>
            <person name="Meyerdierks A."/>
            <person name="Storesund J.E."/>
            <person name="Kallscheuer N."/>
            <person name="Luecker S."/>
            <person name="Lage O.M."/>
            <person name="Pohl T."/>
            <person name="Merkel B.J."/>
            <person name="Hornburger P."/>
            <person name="Mueller R.-W."/>
            <person name="Bruemmer F."/>
            <person name="Labrenz M."/>
            <person name="Spormann A.M."/>
            <person name="Op Den Camp H."/>
            <person name="Overmann J."/>
            <person name="Amann R."/>
            <person name="Jetten M.S.M."/>
            <person name="Mascher T."/>
            <person name="Medema M.H."/>
            <person name="Devos D.P."/>
            <person name="Kaster A.-K."/>
            <person name="Ovreas L."/>
            <person name="Rohde M."/>
            <person name="Galperin M.Y."/>
            <person name="Jogler C."/>
        </authorList>
    </citation>
    <scope>NUCLEOTIDE SEQUENCE [LARGE SCALE GENOMIC DNA]</scope>
    <source>
        <strain evidence="2 3">Mal64</strain>
    </source>
</reference>
<dbReference type="NCBIfam" id="TIGR02532">
    <property type="entry name" value="IV_pilin_GFxxxE"/>
    <property type="match status" value="1"/>
</dbReference>
<feature type="transmembrane region" description="Helical" evidence="1">
    <location>
        <begin position="50"/>
        <end position="71"/>
    </location>
</feature>
<dbReference type="PANTHER" id="PTHR30093">
    <property type="entry name" value="GENERAL SECRETION PATHWAY PROTEIN G"/>
    <property type="match status" value="1"/>
</dbReference>
<keyword evidence="1" id="KW-0812">Transmembrane</keyword>
<evidence type="ECO:0000313" key="3">
    <source>
        <dbReference type="Proteomes" id="UP000315440"/>
    </source>
</evidence>
<sequence length="403" mass="43247">MVFTRFAECCATAARVAHESASWVHSSATCCASHGFDLSRRQRSERGFTLVELLVTISIIGVLVALLIPAVNMARGASRSITCMNNLRQFGVGLQSRAGQHNTFTSGATDWEYDGVVTEVGWVSDLVAQTIPVGQMLCPTNEARVSSSVNQMLELAESDFSGCVDPRGSQPSTLPDGTPVINPCRKILDESLDPLSAERVAVVESLMIERFYNTNYVASWLMVRSRPRLDRGGNPESKNPACVASLKAVESTYGPLSLSVLDTAKVPSNTIPLLADSAVDQLLKADVGEFQAGEGTAGRFTRGPVQTLTLKAPTFDDGKPRNGAGGWWAVWDKTRQDYRGFAPLHRGACNVLMADGGVHTFVDTNGDGYINNGFPASAESGFTDDEEEVSDATLFSKAALGRI</sequence>
<gene>
    <name evidence="2" type="ORF">Mal64_19580</name>
</gene>
<proteinExistence type="predicted"/>
<keyword evidence="1" id="KW-0472">Membrane</keyword>
<dbReference type="SUPFAM" id="SSF54523">
    <property type="entry name" value="Pili subunits"/>
    <property type="match status" value="1"/>
</dbReference>
<keyword evidence="3" id="KW-1185">Reference proteome</keyword>
<dbReference type="PROSITE" id="PS00409">
    <property type="entry name" value="PROKAR_NTER_METHYL"/>
    <property type="match status" value="1"/>
</dbReference>
<dbReference type="InterPro" id="IPR045584">
    <property type="entry name" value="Pilin-like"/>
</dbReference>
<dbReference type="Gene3D" id="3.30.700.10">
    <property type="entry name" value="Glycoprotein, Type 4 Pilin"/>
    <property type="match status" value="1"/>
</dbReference>
<dbReference type="OrthoDB" id="254023at2"/>